<dbReference type="EMBL" id="ABJB011081515">
    <property type="status" value="NOT_ANNOTATED_CDS"/>
    <property type="molecule type" value="Genomic_DNA"/>
</dbReference>
<dbReference type="EMBL" id="DS718939">
    <property type="protein sequence ID" value="EEC06388.1"/>
    <property type="molecule type" value="Genomic_DNA"/>
</dbReference>
<dbReference type="EnsemblMetazoa" id="ISCW017963-RA">
    <property type="protein sequence ID" value="ISCW017963-PA"/>
    <property type="gene ID" value="ISCW017963"/>
</dbReference>
<dbReference type="EMBL" id="ABJB010780957">
    <property type="status" value="NOT_ANNOTATED_CDS"/>
    <property type="molecule type" value="Genomic_DNA"/>
</dbReference>
<dbReference type="EMBL" id="ABJB010817453">
    <property type="status" value="NOT_ANNOTATED_CDS"/>
    <property type="molecule type" value="Genomic_DNA"/>
</dbReference>
<evidence type="ECO:0000313" key="6">
    <source>
        <dbReference type="Proteomes" id="UP000001555"/>
    </source>
</evidence>
<dbReference type="AlphaFoldDB" id="B7PIG6"/>
<dbReference type="Proteomes" id="UP000001555">
    <property type="component" value="Unassembled WGS sequence"/>
</dbReference>
<dbReference type="EMBL" id="ABJB010290696">
    <property type="status" value="NOT_ANNOTATED_CDS"/>
    <property type="molecule type" value="Genomic_DNA"/>
</dbReference>
<name>B7PIG6_IXOSC</name>
<feature type="coiled-coil region" evidence="2">
    <location>
        <begin position="7"/>
        <end position="196"/>
    </location>
</feature>
<dbReference type="VEuPathDB" id="VectorBase:ISCP_013177"/>
<feature type="compositionally biased region" description="Basic and acidic residues" evidence="3">
    <location>
        <begin position="521"/>
        <end position="531"/>
    </location>
</feature>
<feature type="region of interest" description="Disordered" evidence="3">
    <location>
        <begin position="297"/>
        <end position="321"/>
    </location>
</feature>
<keyword evidence="1 2" id="KW-0175">Coiled coil</keyword>
<dbReference type="PANTHER" id="PTHR32123:SF13">
    <property type="entry name" value="BICAUDAL D-RELATED PROTEIN HOMOLOG"/>
    <property type="match status" value="1"/>
</dbReference>
<dbReference type="InParanoid" id="B7PIG6"/>
<evidence type="ECO:0000256" key="3">
    <source>
        <dbReference type="SAM" id="MobiDB-lite"/>
    </source>
</evidence>
<evidence type="ECO:0000313" key="5">
    <source>
        <dbReference type="EnsemblMetazoa" id="ISCW017963-PA"/>
    </source>
</evidence>
<accession>B7PIG6</accession>
<dbReference type="FunCoup" id="B7PIG6">
    <property type="interactions" value="24"/>
</dbReference>
<evidence type="ECO:0000256" key="1">
    <source>
        <dbReference type="ARBA" id="ARBA00023054"/>
    </source>
</evidence>
<dbReference type="PANTHER" id="PTHR32123">
    <property type="entry name" value="BICD FAMILY-LIKE CARGO ADAPTER"/>
    <property type="match status" value="1"/>
</dbReference>
<dbReference type="InterPro" id="IPR051149">
    <property type="entry name" value="Spindly/BICDR_Dynein_Adapter"/>
</dbReference>
<evidence type="ECO:0000313" key="4">
    <source>
        <dbReference type="EMBL" id="EEC06388.1"/>
    </source>
</evidence>
<dbReference type="HOGENOM" id="CLU_029068_2_0_1"/>
<dbReference type="VEuPathDB" id="VectorBase:ISCW017963"/>
<protein>
    <submittedName>
        <fullName evidence="4 5">ApsB, putative</fullName>
    </submittedName>
</protein>
<feature type="compositionally biased region" description="Low complexity" evidence="3">
    <location>
        <begin position="534"/>
        <end position="551"/>
    </location>
</feature>
<sequence>MWLTTFVQALEQEKHALRRKLDSVSGESDGRLSELQADLAQARQQLAEQQALLRSLDRERGAVVHEMADQNQRLAQELKAARRAEDQAASQYRSLREQLSLRRSSLDDHVSQLEGLREEITLLSDRKAELERRISALVDERESLSLSLEESGDRILLLEKQRHDYEAQIRNQQRDMEELRVANVQLQERLDAAQRLRSSSPLPGHSLGHRSLFNEIEMSSSSSADDDAASTVLVHTLFFRHDAWREHSRVDARTKEMACTAKFRRPPLTNNVNRCTRRRNDSQPAVARWCLPVNSASSFSSSKAGRRRVHRRPEGGSRPPFLGFRAHLARAAGRMTACLALQGRRSRQLSQLGSSSAGFAADLDEIECDECELGSEEDKVGACQTLAEERAQAEQLRRELCDKSDELRQRSVELSEAQRQLTLHDTELQALHEERDRLRDDVGSSRMAKDEIVKRAWDTRDQAVARKNNTEIELAKTRIELMHINSQLMEAIQQKVELSQQLEQWQVDMQALLDERVKKQLRRQEKEDSRRKAQAAAACANGSQQGAAGRSAGKLFGLWRKSQAPQ</sequence>
<dbReference type="PaxDb" id="6945-B7PIG6"/>
<reference evidence="4 6" key="1">
    <citation type="submission" date="2008-03" db="EMBL/GenBank/DDBJ databases">
        <title>Annotation of Ixodes scapularis.</title>
        <authorList>
            <consortium name="Ixodes scapularis Genome Project Consortium"/>
            <person name="Caler E."/>
            <person name="Hannick L.I."/>
            <person name="Bidwell S."/>
            <person name="Joardar V."/>
            <person name="Thiagarajan M."/>
            <person name="Amedeo P."/>
            <person name="Galinsky K.J."/>
            <person name="Schobel S."/>
            <person name="Inman J."/>
            <person name="Hostetler J."/>
            <person name="Miller J."/>
            <person name="Hammond M."/>
            <person name="Megy K."/>
            <person name="Lawson D."/>
            <person name="Kodira C."/>
            <person name="Sutton G."/>
            <person name="Meyer J."/>
            <person name="Hill C.A."/>
            <person name="Birren B."/>
            <person name="Nene V."/>
            <person name="Collins F."/>
            <person name="Alarcon-Chaidez F."/>
            <person name="Wikel S."/>
            <person name="Strausberg R."/>
        </authorList>
    </citation>
    <scope>NUCLEOTIDE SEQUENCE [LARGE SCALE GENOMIC DNA]</scope>
    <source>
        <strain evidence="6">Wikel</strain>
        <strain evidence="4">Wikel colony</strain>
    </source>
</reference>
<evidence type="ECO:0000256" key="2">
    <source>
        <dbReference type="SAM" id="Coils"/>
    </source>
</evidence>
<gene>
    <name evidence="4" type="ORF">IscW_ISCW017963</name>
</gene>
<dbReference type="EMBL" id="ABJB010425899">
    <property type="status" value="NOT_ANNOTATED_CDS"/>
    <property type="molecule type" value="Genomic_DNA"/>
</dbReference>
<keyword evidence="6" id="KW-1185">Reference proteome</keyword>
<reference evidence="5" key="2">
    <citation type="submission" date="2020-05" db="UniProtKB">
        <authorList>
            <consortium name="EnsemblMetazoa"/>
        </authorList>
    </citation>
    <scope>IDENTIFICATION</scope>
    <source>
        <strain evidence="5">wikel</strain>
    </source>
</reference>
<proteinExistence type="predicted"/>
<feature type="region of interest" description="Disordered" evidence="3">
    <location>
        <begin position="521"/>
        <end position="551"/>
    </location>
</feature>
<feature type="coiled-coil region" evidence="2">
    <location>
        <begin position="379"/>
        <end position="441"/>
    </location>
</feature>
<organism>
    <name type="scientific">Ixodes scapularis</name>
    <name type="common">Black-legged tick</name>
    <name type="synonym">Deer tick</name>
    <dbReference type="NCBI Taxonomy" id="6945"/>
    <lineage>
        <taxon>Eukaryota</taxon>
        <taxon>Metazoa</taxon>
        <taxon>Ecdysozoa</taxon>
        <taxon>Arthropoda</taxon>
        <taxon>Chelicerata</taxon>
        <taxon>Arachnida</taxon>
        <taxon>Acari</taxon>
        <taxon>Parasitiformes</taxon>
        <taxon>Ixodida</taxon>
        <taxon>Ixodoidea</taxon>
        <taxon>Ixodidae</taxon>
        <taxon>Ixodinae</taxon>
        <taxon>Ixodes</taxon>
    </lineage>
</organism>
<dbReference type="OrthoDB" id="9451547at2759"/>
<feature type="coiled-coil region" evidence="2">
    <location>
        <begin position="488"/>
        <end position="515"/>
    </location>
</feature>
<dbReference type="VEuPathDB" id="VectorBase:ISCI017963"/>
<dbReference type="STRING" id="6945.B7PIG6"/>
<dbReference type="EMBL" id="ABJB010126524">
    <property type="status" value="NOT_ANNOTATED_CDS"/>
    <property type="molecule type" value="Genomic_DNA"/>
</dbReference>